<gene>
    <name evidence="1" type="ORF">IEE83_26830</name>
</gene>
<comment type="caution">
    <text evidence="1">The sequence shown here is derived from an EMBL/GenBank/DDBJ whole genome shotgun (WGS) entry which is preliminary data.</text>
</comment>
<reference evidence="2" key="1">
    <citation type="submission" date="2023-07" db="EMBL/GenBank/DDBJ databases">
        <title>Dyadobacter sp. nov 'subterranea' isolated from contaminted grondwater.</title>
        <authorList>
            <person name="Szabo I."/>
            <person name="Al-Omari J."/>
            <person name="Szerdahelyi S.G."/>
            <person name="Rado J."/>
        </authorList>
    </citation>
    <scope>NUCLEOTIDE SEQUENCE [LARGE SCALE GENOMIC DNA]</scope>
    <source>
        <strain evidence="2">UP-52</strain>
    </source>
</reference>
<evidence type="ECO:0000313" key="2">
    <source>
        <dbReference type="Proteomes" id="UP000634134"/>
    </source>
</evidence>
<keyword evidence="2" id="KW-1185">Reference proteome</keyword>
<protein>
    <submittedName>
        <fullName evidence="1">Uncharacterized protein</fullName>
    </submittedName>
</protein>
<dbReference type="EMBL" id="JACYGY010000002">
    <property type="protein sequence ID" value="MBE9465514.1"/>
    <property type="molecule type" value="Genomic_DNA"/>
</dbReference>
<sequence>MTNRIKFLRYLSKLKRHEFHDVDKILKDLDYIKYSSKYQFLDNLKKSGLINLQESGTPPVYYSTIDKDGNPDIVEVGGVNDLKLLVEIKDEAFDYLDQENQNKNSRLASWWGAHGQWFSGIIALISFTYGLVQHNDLEKAEAIIIQRDSTITSQKITIELLSKSLSASREEMQVLQKKSTNHVMSKK</sequence>
<dbReference type="Proteomes" id="UP000634134">
    <property type="component" value="Unassembled WGS sequence"/>
</dbReference>
<name>A0ABR9WMW8_9BACT</name>
<accession>A0ABR9WMW8</accession>
<dbReference type="RefSeq" id="WP_194123823.1">
    <property type="nucleotide sequence ID" value="NZ_JACYGY010000002.1"/>
</dbReference>
<proteinExistence type="predicted"/>
<evidence type="ECO:0000313" key="1">
    <source>
        <dbReference type="EMBL" id="MBE9465514.1"/>
    </source>
</evidence>
<organism evidence="1 2">
    <name type="scientific">Dyadobacter subterraneus</name>
    <dbReference type="NCBI Taxonomy" id="2773304"/>
    <lineage>
        <taxon>Bacteria</taxon>
        <taxon>Pseudomonadati</taxon>
        <taxon>Bacteroidota</taxon>
        <taxon>Cytophagia</taxon>
        <taxon>Cytophagales</taxon>
        <taxon>Spirosomataceae</taxon>
        <taxon>Dyadobacter</taxon>
    </lineage>
</organism>